<dbReference type="EMBL" id="LRBP01000006">
    <property type="protein sequence ID" value="OII75010.1"/>
    <property type="molecule type" value="Genomic_DNA"/>
</dbReference>
<name>A0A1J4ML72_9CRYT</name>
<dbReference type="Proteomes" id="UP000186176">
    <property type="component" value="Unassembled WGS sequence"/>
</dbReference>
<reference evidence="3 4" key="1">
    <citation type="submission" date="2016-10" db="EMBL/GenBank/DDBJ databases">
        <title>Reductive evolution of mitochondrial metabolism and differential evolution of invasion-related proteins in Cryptosporidium.</title>
        <authorList>
            <person name="Liu S."/>
            <person name="Roellig D.M."/>
            <person name="Guo Y."/>
            <person name="Li N."/>
            <person name="Frace M.A."/>
            <person name="Tang K."/>
            <person name="Zhang L."/>
            <person name="Feng Y."/>
            <person name="Xiao L."/>
        </authorList>
    </citation>
    <scope>NUCLEOTIDE SEQUENCE [LARGE SCALE GENOMIC DNA]</scope>
    <source>
        <strain evidence="3">39726</strain>
    </source>
</reference>
<evidence type="ECO:0000313" key="3">
    <source>
        <dbReference type="EMBL" id="OII75010.1"/>
    </source>
</evidence>
<protein>
    <submittedName>
        <fullName evidence="3">Uncharacterized protein</fullName>
    </submittedName>
</protein>
<evidence type="ECO:0000313" key="4">
    <source>
        <dbReference type="Proteomes" id="UP000186176"/>
    </source>
</evidence>
<dbReference type="GeneID" id="39979912"/>
<evidence type="ECO:0000256" key="1">
    <source>
        <dbReference type="SAM" id="MobiDB-lite"/>
    </source>
</evidence>
<feature type="region of interest" description="Disordered" evidence="1">
    <location>
        <begin position="69"/>
        <end position="103"/>
    </location>
</feature>
<dbReference type="RefSeq" id="XP_028876140.1">
    <property type="nucleotide sequence ID" value="XM_029020133.1"/>
</dbReference>
<sequence>MRNKKLITWSFLLILVVVGSFVVEYVGSSIVTEVKSSLGQRSEQGLGVRTKENVWNAPNLKVKYGKKLKNEAKKSAKNKSSSDLPNSISRYPDLLSQKDRDESTKQIKMEDEVAGAQYYSKMSKVYSKNPKLSRSTTYPMYTSNYLPVEKYIEDFFVSGSMLTMEDRIDDECAGYLLEADGISKSRTISFKCPLGSAISYLRFDYKEFTFNAKKKKDSENIKHTEIAITGLGFGCDDNLSFIHIGSLAKSEVRLSIPQEKKMWIHNVTAFIERSITGQEYLSGLSASGVDGTFGVNIPNNDFHIAYDLRENPPFLSRSHFSKSKEWSGSFITGGCVGLNSGKKMSFINRIALIPINVQPLKSIPIDLSPESYRFENNSVKVEKVLAVPKLWPECQMLFGTSSGKYQSNFFLFKLPNVVSQFYFNFIEVTYTLKHVPISIEFKETVSEGSVLLGRRVKDSSVIKVSRTGSISQITIGLTEDNMSTLQLGFVSYLEVVIDGISTIFIQERVPSFKRTFSGNNLKYICTEVSSTGTLLGFGAYFTKKLYVLPFIQGGVQTHFSDLQGIFSSESLDSSSTDIEVEKVQYLLPKHKKRSLIPVLDFISDRTVDVYQGKSITKNICNFGEQSKLNDDFDYYLVTCKPGYFLKGLHEFSWTSEDPMQAFQITCGNGEVRIGEKTPNKGGVTIIEDVQEAQSLAFEIGYRGENLSSEFMPVSLKIYNSKGDELYHHRTVDKKLKKIITSDSKISWKYDKDGPFYGICFGIETFNGKSIIRGITLAKPEIHREKQISESVVRPKIFYPPEYRAFGLAYIAFGDVAIATRVGSSPPEECRNQWIIDRKNKKLEKSKDVGTFAFTCPKGHIITHIHARSNKKTELMGVVGLLCSDGYSGAIIGTYQDLVLIRNVSLVENLLSISPPYYIHSVLAGIPQIFGEKFLARLETYAQTLSGETNLIYKYLSSKSGMARKKGTKSNEIKDGPFDAFCALVQSKLIRNSLKLKKEGILNIGLKAAPKIETLKGGNPIHTIGNIFVNQIGYPQCQMTRAPLTTEIRETFTVACPDSSSFTKIIPLKFSSEKNSKIVAFIVECDNGGRALIGYSSIKVDLDTLLDIPEDYKVFSKDLPAQYLTGIDVSFDFKKTGIQGFDLYINDGRFNIYPIGINKEEISTLYTRKYSGYSLSMICLEFGETSKEVTGFGAYFRSQGLYWEDDFILPPTQFPFIKEEKDSFSKISKIKESKYVKLSNSFVVPEPETVCMDWAGVHNKNNLNFGLSCGEVSIKEIIICYGEEKSEIAGFKVICDHKDKDSSFSVGICEDKLSKVINLNGASELELGFSKNSNSFGFFLVSNTEGIVLEKFKAKTLDSEGLGSSIYWTSDSNNGKILSTLCFNLDEENGGIKGVGVPSKNNEEIWNEIEGLSLEEEITQHNRHYASEPKESRTVRGVPKVNSHANLDDIVTLSLNELYGGYITHDKNEFSTYCRKLVGIHKENSKNTAVLCPSSHRIATIMLYLSSPPPDGRIVGLHVACHNQFRSEKVSVDDSWTGMFEIGTKTEYVLKQGSAATIFKRLSFGMNSRNQLIYVFASDEIGRRYIMYSQAGETISKLTEYNQSEGYNYLRGLCFEMDNKNIHRIGFIIE</sequence>
<comment type="caution">
    <text evidence="3">The sequence shown here is derived from an EMBL/GenBank/DDBJ whole genome shotgun (WGS) entry which is preliminary data.</text>
</comment>
<evidence type="ECO:0000256" key="2">
    <source>
        <dbReference type="SAM" id="SignalP"/>
    </source>
</evidence>
<proteinExistence type="predicted"/>
<feature type="chain" id="PRO_5012362559" evidence="2">
    <location>
        <begin position="20"/>
        <end position="1629"/>
    </location>
</feature>
<keyword evidence="4" id="KW-1185">Reference proteome</keyword>
<organism evidence="3 4">
    <name type="scientific">Cryptosporidium ubiquitum</name>
    <dbReference type="NCBI Taxonomy" id="857276"/>
    <lineage>
        <taxon>Eukaryota</taxon>
        <taxon>Sar</taxon>
        <taxon>Alveolata</taxon>
        <taxon>Apicomplexa</taxon>
        <taxon>Conoidasida</taxon>
        <taxon>Coccidia</taxon>
        <taxon>Eucoccidiorida</taxon>
        <taxon>Eimeriorina</taxon>
        <taxon>Cryptosporidiidae</taxon>
        <taxon>Cryptosporidium</taxon>
    </lineage>
</organism>
<accession>A0A1J4ML72</accession>
<dbReference type="VEuPathDB" id="CryptoDB:cubi_03120"/>
<dbReference type="OrthoDB" id="337738at2759"/>
<feature type="signal peptide" evidence="2">
    <location>
        <begin position="1"/>
        <end position="19"/>
    </location>
</feature>
<gene>
    <name evidence="3" type="ORF">cubi_03120</name>
</gene>
<keyword evidence="2" id="KW-0732">Signal</keyword>